<comment type="caution">
    <text evidence="1">The sequence shown here is derived from an EMBL/GenBank/DDBJ whole genome shotgun (WGS) entry which is preliminary data.</text>
</comment>
<dbReference type="EMBL" id="CAAALY010271332">
    <property type="protein sequence ID" value="VEL41849.1"/>
    <property type="molecule type" value="Genomic_DNA"/>
</dbReference>
<accession>A0A448XPT4</accession>
<dbReference type="Proteomes" id="UP000784294">
    <property type="component" value="Unassembled WGS sequence"/>
</dbReference>
<protein>
    <submittedName>
        <fullName evidence="1">Uncharacterized protein</fullName>
    </submittedName>
</protein>
<evidence type="ECO:0000313" key="2">
    <source>
        <dbReference type="Proteomes" id="UP000784294"/>
    </source>
</evidence>
<evidence type="ECO:0000313" key="1">
    <source>
        <dbReference type="EMBL" id="VEL41849.1"/>
    </source>
</evidence>
<keyword evidence="2" id="KW-1185">Reference proteome</keyword>
<dbReference type="AlphaFoldDB" id="A0A448XPT4"/>
<organism evidence="1 2">
    <name type="scientific">Protopolystoma xenopodis</name>
    <dbReference type="NCBI Taxonomy" id="117903"/>
    <lineage>
        <taxon>Eukaryota</taxon>
        <taxon>Metazoa</taxon>
        <taxon>Spiralia</taxon>
        <taxon>Lophotrochozoa</taxon>
        <taxon>Platyhelminthes</taxon>
        <taxon>Monogenea</taxon>
        <taxon>Polyopisthocotylea</taxon>
        <taxon>Polystomatidea</taxon>
        <taxon>Polystomatidae</taxon>
        <taxon>Protopolystoma</taxon>
    </lineage>
</organism>
<reference evidence="1" key="1">
    <citation type="submission" date="2018-11" db="EMBL/GenBank/DDBJ databases">
        <authorList>
            <consortium name="Pathogen Informatics"/>
        </authorList>
    </citation>
    <scope>NUCLEOTIDE SEQUENCE</scope>
</reference>
<gene>
    <name evidence="1" type="ORF">PXEA_LOCUS35289</name>
</gene>
<sequence>MIPCSDDVRQVTDKSLAPVHRNRRGLPQNMNVQVKPIDGWSRGVRRRLLVEPTFESFQPTLPLEMELTITGKMILSHRKPKEDHSFGKIVELYEEVFGSPSCDPDESVLSFRLYCDSHHKSRYAYFTK</sequence>
<proteinExistence type="predicted"/>
<name>A0A448XPT4_9PLAT</name>